<reference evidence="1" key="1">
    <citation type="submission" date="2014-09" db="EMBL/GenBank/DDBJ databases">
        <authorList>
            <person name="Magalhaes I.L.F."/>
            <person name="Oliveira U."/>
            <person name="Santos F.R."/>
            <person name="Vidigal T.H.D.A."/>
            <person name="Brescovit A.D."/>
            <person name="Santos A.J."/>
        </authorList>
    </citation>
    <scope>NUCLEOTIDE SEQUENCE</scope>
    <source>
        <tissue evidence="1">Shoot tissue taken approximately 20 cm above the soil surface</tissue>
    </source>
</reference>
<proteinExistence type="predicted"/>
<evidence type="ECO:0000313" key="1">
    <source>
        <dbReference type="EMBL" id="JAD64298.1"/>
    </source>
</evidence>
<protein>
    <submittedName>
        <fullName evidence="1">Uncharacterized protein</fullName>
    </submittedName>
</protein>
<dbReference type="EMBL" id="GBRH01233597">
    <property type="protein sequence ID" value="JAD64298.1"/>
    <property type="molecule type" value="Transcribed_RNA"/>
</dbReference>
<reference evidence="1" key="2">
    <citation type="journal article" date="2015" name="Data Brief">
        <title>Shoot transcriptome of the giant reed, Arundo donax.</title>
        <authorList>
            <person name="Barrero R.A."/>
            <person name="Guerrero F.D."/>
            <person name="Moolhuijzen P."/>
            <person name="Goolsby J.A."/>
            <person name="Tidwell J."/>
            <person name="Bellgard S.E."/>
            <person name="Bellgard M.I."/>
        </authorList>
    </citation>
    <scope>NUCLEOTIDE SEQUENCE</scope>
    <source>
        <tissue evidence="1">Shoot tissue taken approximately 20 cm above the soil surface</tissue>
    </source>
</reference>
<sequence length="39" mass="4474">MLLLFITATKIGNFDRIAWTFARTIFSCGPDRVILLDIM</sequence>
<dbReference type="AlphaFoldDB" id="A0A0A9BQ68"/>
<accession>A0A0A9BQ68</accession>
<organism evidence="1">
    <name type="scientific">Arundo donax</name>
    <name type="common">Giant reed</name>
    <name type="synonym">Donax arundinaceus</name>
    <dbReference type="NCBI Taxonomy" id="35708"/>
    <lineage>
        <taxon>Eukaryota</taxon>
        <taxon>Viridiplantae</taxon>
        <taxon>Streptophyta</taxon>
        <taxon>Embryophyta</taxon>
        <taxon>Tracheophyta</taxon>
        <taxon>Spermatophyta</taxon>
        <taxon>Magnoliopsida</taxon>
        <taxon>Liliopsida</taxon>
        <taxon>Poales</taxon>
        <taxon>Poaceae</taxon>
        <taxon>PACMAD clade</taxon>
        <taxon>Arundinoideae</taxon>
        <taxon>Arundineae</taxon>
        <taxon>Arundo</taxon>
    </lineage>
</organism>
<name>A0A0A9BQ68_ARUDO</name>